<evidence type="ECO:0000313" key="2">
    <source>
        <dbReference type="EMBL" id="KAF5360935.1"/>
    </source>
</evidence>
<dbReference type="OrthoDB" id="2886395at2759"/>
<name>A0A8H5LKK2_9AGAR</name>
<dbReference type="PROSITE" id="PS50097">
    <property type="entry name" value="BTB"/>
    <property type="match status" value="1"/>
</dbReference>
<dbReference type="Proteomes" id="UP000559027">
    <property type="component" value="Unassembled WGS sequence"/>
</dbReference>
<sequence>MESDQETSAETLVGTPQQSLKSAPICYHKDKNYYFEDGNVVLLIDKRLFKIHKALFTRRSTFFETLFSLPQRTDRQEGESDEDPIVCYDRLEDFQALCWAVYASPQEILAQEDWETVDAAKLIAVVGISHKYEFTLLKDWALDVLERHSALNPTSFISKISNWDRVGRMLILAKQCKRDKLVERLEDDWLTRISHFHGRAYYIYLKNIFDLDKTAKGGTIAIDDGGSLWVDKTVSRLSEQQKLCIYRGFWSLSLLRPRLAQAPTLVDIQCPESRSAHLSICIPTWKAWWRKIIDDAKRAGNPINNPGDIMQRVHKRAAKPLHAYIREPVACPCDTLIRAQARNMAVKFFSTLADRFLMP</sequence>
<feature type="domain" description="BTB" evidence="1">
    <location>
        <begin position="38"/>
        <end position="110"/>
    </location>
</feature>
<dbReference type="AlphaFoldDB" id="A0A8H5LKK2"/>
<keyword evidence="3" id="KW-1185">Reference proteome</keyword>
<gene>
    <name evidence="2" type="ORF">D9756_005074</name>
</gene>
<dbReference type="EMBL" id="JAACJO010000003">
    <property type="protein sequence ID" value="KAF5360935.1"/>
    <property type="molecule type" value="Genomic_DNA"/>
</dbReference>
<dbReference type="Gene3D" id="3.30.710.10">
    <property type="entry name" value="Potassium Channel Kv1.1, Chain A"/>
    <property type="match status" value="1"/>
</dbReference>
<protein>
    <recommendedName>
        <fullName evidence="1">BTB domain-containing protein</fullName>
    </recommendedName>
</protein>
<evidence type="ECO:0000313" key="3">
    <source>
        <dbReference type="Proteomes" id="UP000559027"/>
    </source>
</evidence>
<proteinExistence type="predicted"/>
<dbReference type="InterPro" id="IPR000210">
    <property type="entry name" value="BTB/POZ_dom"/>
</dbReference>
<organism evidence="2 3">
    <name type="scientific">Leucocoprinus leucothites</name>
    <dbReference type="NCBI Taxonomy" id="201217"/>
    <lineage>
        <taxon>Eukaryota</taxon>
        <taxon>Fungi</taxon>
        <taxon>Dikarya</taxon>
        <taxon>Basidiomycota</taxon>
        <taxon>Agaricomycotina</taxon>
        <taxon>Agaricomycetes</taxon>
        <taxon>Agaricomycetidae</taxon>
        <taxon>Agaricales</taxon>
        <taxon>Agaricineae</taxon>
        <taxon>Agaricaceae</taxon>
        <taxon>Leucocoprinus</taxon>
    </lineage>
</organism>
<accession>A0A8H5LKK2</accession>
<reference evidence="2 3" key="1">
    <citation type="journal article" date="2020" name="ISME J.">
        <title>Uncovering the hidden diversity of litter-decomposition mechanisms in mushroom-forming fungi.</title>
        <authorList>
            <person name="Floudas D."/>
            <person name="Bentzer J."/>
            <person name="Ahren D."/>
            <person name="Johansson T."/>
            <person name="Persson P."/>
            <person name="Tunlid A."/>
        </authorList>
    </citation>
    <scope>NUCLEOTIDE SEQUENCE [LARGE SCALE GENOMIC DNA]</scope>
    <source>
        <strain evidence="2 3">CBS 146.42</strain>
    </source>
</reference>
<dbReference type="SUPFAM" id="SSF54695">
    <property type="entry name" value="POZ domain"/>
    <property type="match status" value="1"/>
</dbReference>
<comment type="caution">
    <text evidence="2">The sequence shown here is derived from an EMBL/GenBank/DDBJ whole genome shotgun (WGS) entry which is preliminary data.</text>
</comment>
<dbReference type="Pfam" id="PF00651">
    <property type="entry name" value="BTB"/>
    <property type="match status" value="1"/>
</dbReference>
<evidence type="ECO:0000259" key="1">
    <source>
        <dbReference type="PROSITE" id="PS50097"/>
    </source>
</evidence>
<dbReference type="InterPro" id="IPR011333">
    <property type="entry name" value="SKP1/BTB/POZ_sf"/>
</dbReference>